<dbReference type="Proteomes" id="UP000554286">
    <property type="component" value="Unassembled WGS sequence"/>
</dbReference>
<evidence type="ECO:0000256" key="3">
    <source>
        <dbReference type="ARBA" id="ARBA00022692"/>
    </source>
</evidence>
<feature type="transmembrane region" description="Helical" evidence="6">
    <location>
        <begin position="176"/>
        <end position="200"/>
    </location>
</feature>
<dbReference type="InterPro" id="IPR050638">
    <property type="entry name" value="AA-Vitamin_Transporters"/>
</dbReference>
<evidence type="ECO:0000256" key="1">
    <source>
        <dbReference type="ARBA" id="ARBA00004141"/>
    </source>
</evidence>
<dbReference type="GO" id="GO:0016020">
    <property type="term" value="C:membrane"/>
    <property type="evidence" value="ECO:0007669"/>
    <property type="project" value="UniProtKB-SubCell"/>
</dbReference>
<feature type="domain" description="EamA" evidence="7">
    <location>
        <begin position="2"/>
        <end position="135"/>
    </location>
</feature>
<dbReference type="SUPFAM" id="SSF103481">
    <property type="entry name" value="Multidrug resistance efflux transporter EmrE"/>
    <property type="match status" value="2"/>
</dbReference>
<accession>A0A7W6RCN0</accession>
<evidence type="ECO:0000256" key="6">
    <source>
        <dbReference type="SAM" id="Phobius"/>
    </source>
</evidence>
<feature type="domain" description="EamA" evidence="7">
    <location>
        <begin position="153"/>
        <end position="293"/>
    </location>
</feature>
<organism evidence="8 9">
    <name type="scientific">Roseospira visakhapatnamensis</name>
    <dbReference type="NCBI Taxonomy" id="390880"/>
    <lineage>
        <taxon>Bacteria</taxon>
        <taxon>Pseudomonadati</taxon>
        <taxon>Pseudomonadota</taxon>
        <taxon>Alphaproteobacteria</taxon>
        <taxon>Rhodospirillales</taxon>
        <taxon>Rhodospirillaceae</taxon>
        <taxon>Roseospira</taxon>
    </lineage>
</organism>
<dbReference type="PANTHER" id="PTHR32322">
    <property type="entry name" value="INNER MEMBRANE TRANSPORTER"/>
    <property type="match status" value="1"/>
</dbReference>
<comment type="caution">
    <text evidence="8">The sequence shown here is derived from an EMBL/GenBank/DDBJ whole genome shotgun (WGS) entry which is preliminary data.</text>
</comment>
<dbReference type="AlphaFoldDB" id="A0A7W6RCN0"/>
<dbReference type="Pfam" id="PF00892">
    <property type="entry name" value="EamA"/>
    <property type="match status" value="2"/>
</dbReference>
<sequence length="306" mass="31435">MGVAVLLLVSLLWGSSFVAIKVTAGSFDALDIASGRLVIAAACLTLAAWAVRARVPRDPGVWGRLLALSLVGQMAPFFLLGVSGQLTASSSSAMMMAAVPLITFLAGRLFRGGDRWTARVWLGLGIGFVGVLVTLGWPTPSNAGAASDWLGKGAAILAAGGYALGTLISRSLAGRVGLTATVATTMTLSAVLMGGAWLALHGPDLLAGGLPPTGPWPDPTATLALVLLGLVNTAGAYFVYFWLIRREGPTFASLNNYLVPVFGVFLGAAILGEPVQAQALAGLALVLLGIIVVRTPIPVRSRARQP</sequence>
<feature type="transmembrane region" description="Helical" evidence="6">
    <location>
        <begin position="29"/>
        <end position="49"/>
    </location>
</feature>
<keyword evidence="5 6" id="KW-0472">Membrane</keyword>
<dbReference type="RefSeq" id="WP_184043886.1">
    <property type="nucleotide sequence ID" value="NZ_JACIGK010000010.1"/>
</dbReference>
<comment type="subcellular location">
    <subcellularLocation>
        <location evidence="1">Membrane</location>
        <topology evidence="1">Multi-pass membrane protein</topology>
    </subcellularLocation>
</comment>
<feature type="transmembrane region" description="Helical" evidence="6">
    <location>
        <begin position="220"/>
        <end position="242"/>
    </location>
</feature>
<evidence type="ECO:0000259" key="7">
    <source>
        <dbReference type="Pfam" id="PF00892"/>
    </source>
</evidence>
<feature type="transmembrane region" description="Helical" evidence="6">
    <location>
        <begin position="61"/>
        <end position="80"/>
    </location>
</feature>
<dbReference type="InterPro" id="IPR037185">
    <property type="entry name" value="EmrE-like"/>
</dbReference>
<protein>
    <submittedName>
        <fullName evidence="8">Drug/metabolite transporter (DMT)-like permease</fullName>
    </submittedName>
</protein>
<feature type="transmembrane region" description="Helical" evidence="6">
    <location>
        <begin position="86"/>
        <end position="106"/>
    </location>
</feature>
<feature type="transmembrane region" description="Helical" evidence="6">
    <location>
        <begin position="149"/>
        <end position="169"/>
    </location>
</feature>
<dbReference type="EMBL" id="JACIGK010000010">
    <property type="protein sequence ID" value="MBB4265973.1"/>
    <property type="molecule type" value="Genomic_DNA"/>
</dbReference>
<feature type="transmembrane region" description="Helical" evidence="6">
    <location>
        <begin position="254"/>
        <end position="271"/>
    </location>
</feature>
<keyword evidence="9" id="KW-1185">Reference proteome</keyword>
<dbReference type="PANTHER" id="PTHR32322:SF2">
    <property type="entry name" value="EAMA DOMAIN-CONTAINING PROTEIN"/>
    <property type="match status" value="1"/>
</dbReference>
<keyword evidence="3 6" id="KW-0812">Transmembrane</keyword>
<name>A0A7W6RCN0_9PROT</name>
<evidence type="ECO:0000313" key="9">
    <source>
        <dbReference type="Proteomes" id="UP000554286"/>
    </source>
</evidence>
<evidence type="ECO:0000256" key="5">
    <source>
        <dbReference type="ARBA" id="ARBA00023136"/>
    </source>
</evidence>
<comment type="similarity">
    <text evidence="2">Belongs to the EamA transporter family.</text>
</comment>
<evidence type="ECO:0000256" key="2">
    <source>
        <dbReference type="ARBA" id="ARBA00007362"/>
    </source>
</evidence>
<gene>
    <name evidence="8" type="ORF">GGD89_001599</name>
</gene>
<feature type="transmembrane region" description="Helical" evidence="6">
    <location>
        <begin position="118"/>
        <end position="137"/>
    </location>
</feature>
<dbReference type="InterPro" id="IPR000620">
    <property type="entry name" value="EamA_dom"/>
</dbReference>
<proteinExistence type="inferred from homology"/>
<evidence type="ECO:0000256" key="4">
    <source>
        <dbReference type="ARBA" id="ARBA00022989"/>
    </source>
</evidence>
<evidence type="ECO:0000313" key="8">
    <source>
        <dbReference type="EMBL" id="MBB4265973.1"/>
    </source>
</evidence>
<feature type="transmembrane region" description="Helical" evidence="6">
    <location>
        <begin position="277"/>
        <end position="297"/>
    </location>
</feature>
<reference evidence="8 9" key="1">
    <citation type="submission" date="2020-08" db="EMBL/GenBank/DDBJ databases">
        <title>Genome sequencing of Purple Non-Sulfur Bacteria from various extreme environments.</title>
        <authorList>
            <person name="Mayer M."/>
        </authorList>
    </citation>
    <scope>NUCLEOTIDE SEQUENCE [LARGE SCALE GENOMIC DNA]</scope>
    <source>
        <strain evidence="8 9">JA131</strain>
    </source>
</reference>
<keyword evidence="4 6" id="KW-1133">Transmembrane helix</keyword>